<evidence type="ECO:0000256" key="1">
    <source>
        <dbReference type="ARBA" id="ARBA00022723"/>
    </source>
</evidence>
<evidence type="ECO:0000256" key="2">
    <source>
        <dbReference type="ARBA" id="ARBA00022801"/>
    </source>
</evidence>
<sequence>MKSSAWLDQIAGRLADQLSFLLEADRLKGIIRLNLIADGSRRENTAEHSWHLTLFAMVLSEYAVDPVDIWRVVQMLILHDLVEIEAGDTPLHLTLTDTGQAEREQAAADILFGMLPPDQGLAFRALWDEFETAESADARFAKACDRLQPILLNHVVGGGTWSVRPDFNIEMEKSLTQRIALGSPTLWAAAETIFADAVANGWLKPAPTPAA</sequence>
<evidence type="ECO:0000313" key="4">
    <source>
        <dbReference type="EMBL" id="MCB8883498.1"/>
    </source>
</evidence>
<dbReference type="AlphaFoldDB" id="A0A963Z6F7"/>
<dbReference type="RefSeq" id="WP_227310156.1">
    <property type="nucleotide sequence ID" value="NZ_JAESVA010000014.1"/>
</dbReference>
<keyword evidence="2" id="KW-0378">Hydrolase</keyword>
<dbReference type="GO" id="GO:0005737">
    <property type="term" value="C:cytoplasm"/>
    <property type="evidence" value="ECO:0007669"/>
    <property type="project" value="TreeGrafter"/>
</dbReference>
<dbReference type="Gene3D" id="1.10.3210.10">
    <property type="entry name" value="Hypothetical protein af1432"/>
    <property type="match status" value="1"/>
</dbReference>
<keyword evidence="5" id="KW-1185">Reference proteome</keyword>
<accession>A0A963Z6F7</accession>
<gene>
    <name evidence="4" type="ORF">ACELLULO517_24840</name>
</gene>
<feature type="domain" description="HD" evidence="3">
    <location>
        <begin position="24"/>
        <end position="184"/>
    </location>
</feature>
<comment type="caution">
    <text evidence="4">The sequence shown here is derived from an EMBL/GenBank/DDBJ whole genome shotgun (WGS) entry which is preliminary data.</text>
</comment>
<keyword evidence="1" id="KW-0479">Metal-binding</keyword>
<dbReference type="Proteomes" id="UP000721844">
    <property type="component" value="Unassembled WGS sequence"/>
</dbReference>
<proteinExistence type="predicted"/>
<dbReference type="InterPro" id="IPR039356">
    <property type="entry name" value="YfbR/HDDC2"/>
</dbReference>
<reference evidence="4 5" key="1">
    <citation type="journal article" date="2021" name="Microorganisms">
        <title>Acidisoma silvae sp. nov. and Acidisomacellulosilytica sp. nov., Two Acidophilic Bacteria Isolated from Decaying Wood, Hydrolyzing Cellulose and Producing Poly-3-hydroxybutyrate.</title>
        <authorList>
            <person name="Mieszkin S."/>
            <person name="Pouder E."/>
            <person name="Uroz S."/>
            <person name="Simon-Colin C."/>
            <person name="Alain K."/>
        </authorList>
    </citation>
    <scope>NUCLEOTIDE SEQUENCE [LARGE SCALE GENOMIC DNA]</scope>
    <source>
        <strain evidence="4 5">HW T5.17</strain>
    </source>
</reference>
<dbReference type="InterPro" id="IPR006674">
    <property type="entry name" value="HD_domain"/>
</dbReference>
<dbReference type="SUPFAM" id="SSF109604">
    <property type="entry name" value="HD-domain/PDEase-like"/>
    <property type="match status" value="1"/>
</dbReference>
<protein>
    <submittedName>
        <fullName evidence="4">HD domain-containing protein</fullName>
    </submittedName>
</protein>
<dbReference type="EMBL" id="JAESVA010000014">
    <property type="protein sequence ID" value="MCB8883498.1"/>
    <property type="molecule type" value="Genomic_DNA"/>
</dbReference>
<dbReference type="Pfam" id="PF13023">
    <property type="entry name" value="HD_3"/>
    <property type="match status" value="1"/>
</dbReference>
<dbReference type="GO" id="GO:0046872">
    <property type="term" value="F:metal ion binding"/>
    <property type="evidence" value="ECO:0007669"/>
    <property type="project" value="UniProtKB-KW"/>
</dbReference>
<dbReference type="PANTHER" id="PTHR11845">
    <property type="entry name" value="5'-DEOXYNUCLEOTIDASE HDDC2"/>
    <property type="match status" value="1"/>
</dbReference>
<evidence type="ECO:0000259" key="3">
    <source>
        <dbReference type="Pfam" id="PF13023"/>
    </source>
</evidence>
<evidence type="ECO:0000313" key="5">
    <source>
        <dbReference type="Proteomes" id="UP000721844"/>
    </source>
</evidence>
<dbReference type="GO" id="GO:0002953">
    <property type="term" value="F:5'-deoxynucleotidase activity"/>
    <property type="evidence" value="ECO:0007669"/>
    <property type="project" value="InterPro"/>
</dbReference>
<name>A0A963Z6F7_9PROT</name>
<dbReference type="PANTHER" id="PTHR11845:SF13">
    <property type="entry name" value="5'-DEOXYNUCLEOTIDASE HDDC2"/>
    <property type="match status" value="1"/>
</dbReference>
<organism evidence="4 5">
    <name type="scientific">Acidisoma cellulosilyticum</name>
    <dbReference type="NCBI Taxonomy" id="2802395"/>
    <lineage>
        <taxon>Bacteria</taxon>
        <taxon>Pseudomonadati</taxon>
        <taxon>Pseudomonadota</taxon>
        <taxon>Alphaproteobacteria</taxon>
        <taxon>Acetobacterales</taxon>
        <taxon>Acidocellaceae</taxon>
        <taxon>Acidisoma</taxon>
    </lineage>
</organism>